<feature type="transmembrane region" description="Helical" evidence="5">
    <location>
        <begin position="76"/>
        <end position="97"/>
    </location>
</feature>
<keyword evidence="2 5" id="KW-0812">Transmembrane</keyword>
<feature type="transmembrane region" description="Helical" evidence="5">
    <location>
        <begin position="109"/>
        <end position="130"/>
    </location>
</feature>
<evidence type="ECO:0000256" key="4">
    <source>
        <dbReference type="ARBA" id="ARBA00023136"/>
    </source>
</evidence>
<keyword evidence="3 5" id="KW-1133">Transmembrane helix</keyword>
<keyword evidence="4 5" id="KW-0472">Membrane</keyword>
<evidence type="ECO:0000313" key="7">
    <source>
        <dbReference type="Proteomes" id="UP000678393"/>
    </source>
</evidence>
<reference evidence="6" key="1">
    <citation type="submission" date="2021-04" db="EMBL/GenBank/DDBJ databases">
        <authorList>
            <consortium name="Molecular Ecology Group"/>
        </authorList>
    </citation>
    <scope>NUCLEOTIDE SEQUENCE</scope>
</reference>
<comment type="caution">
    <text evidence="6">The sequence shown here is derived from an EMBL/GenBank/DDBJ whole genome shotgun (WGS) entry which is preliminary data.</text>
</comment>
<evidence type="ECO:0000313" key="6">
    <source>
        <dbReference type="EMBL" id="CAG5133654.1"/>
    </source>
</evidence>
<keyword evidence="7" id="KW-1185">Reference proteome</keyword>
<evidence type="ECO:0000256" key="1">
    <source>
        <dbReference type="ARBA" id="ARBA00004141"/>
    </source>
</evidence>
<accession>A0A8S3ZXR1</accession>
<evidence type="ECO:0000256" key="2">
    <source>
        <dbReference type="ARBA" id="ARBA00022692"/>
    </source>
</evidence>
<feature type="transmembrane region" description="Helical" evidence="5">
    <location>
        <begin position="12"/>
        <end position="32"/>
    </location>
</feature>
<dbReference type="AlphaFoldDB" id="A0A8S3ZXR1"/>
<dbReference type="EMBL" id="CAJHNH020006390">
    <property type="protein sequence ID" value="CAG5133654.1"/>
    <property type="molecule type" value="Genomic_DNA"/>
</dbReference>
<dbReference type="GO" id="GO:0016020">
    <property type="term" value="C:membrane"/>
    <property type="evidence" value="ECO:0007669"/>
    <property type="project" value="UniProtKB-SubCell"/>
</dbReference>
<name>A0A8S3ZXR1_9EUPU</name>
<dbReference type="Pfam" id="PF00822">
    <property type="entry name" value="PMP22_Claudin"/>
    <property type="match status" value="1"/>
</dbReference>
<feature type="transmembrane region" description="Helical" evidence="5">
    <location>
        <begin position="142"/>
        <end position="163"/>
    </location>
</feature>
<organism evidence="6 7">
    <name type="scientific">Candidula unifasciata</name>
    <dbReference type="NCBI Taxonomy" id="100452"/>
    <lineage>
        <taxon>Eukaryota</taxon>
        <taxon>Metazoa</taxon>
        <taxon>Spiralia</taxon>
        <taxon>Lophotrochozoa</taxon>
        <taxon>Mollusca</taxon>
        <taxon>Gastropoda</taxon>
        <taxon>Heterobranchia</taxon>
        <taxon>Euthyneura</taxon>
        <taxon>Panpulmonata</taxon>
        <taxon>Eupulmonata</taxon>
        <taxon>Stylommatophora</taxon>
        <taxon>Helicina</taxon>
        <taxon>Helicoidea</taxon>
        <taxon>Geomitridae</taxon>
        <taxon>Candidula</taxon>
    </lineage>
</organism>
<sequence length="178" mass="19353">MGVRDGFATTGIIVKIAFVIVFISTFCNWLAFTTNSWYRKDTGIYLGLWRLCSANAIGACYPTDGSANTKYGVVQAFSIIGFLSQNAGFLLILLYMFRNNYRGNTEVRVASAILLILSMIGWLIAVAIFGAEHTDEPECLHYSYALAVCACGLGLFGGILMFIGGGGHRHVQTVVVTQ</sequence>
<dbReference type="InterPro" id="IPR004031">
    <property type="entry name" value="PMP22/EMP/MP20/Claudin"/>
</dbReference>
<protein>
    <submittedName>
        <fullName evidence="6">Uncharacterized protein</fullName>
    </submittedName>
</protein>
<dbReference type="OrthoDB" id="6152343at2759"/>
<gene>
    <name evidence="6" type="ORF">CUNI_LOCUS19212</name>
</gene>
<proteinExistence type="predicted"/>
<evidence type="ECO:0000256" key="3">
    <source>
        <dbReference type="ARBA" id="ARBA00022989"/>
    </source>
</evidence>
<dbReference type="Proteomes" id="UP000678393">
    <property type="component" value="Unassembled WGS sequence"/>
</dbReference>
<evidence type="ECO:0000256" key="5">
    <source>
        <dbReference type="SAM" id="Phobius"/>
    </source>
</evidence>
<dbReference type="Gene3D" id="1.20.140.150">
    <property type="match status" value="1"/>
</dbReference>
<comment type="subcellular location">
    <subcellularLocation>
        <location evidence="1">Membrane</location>
        <topology evidence="1">Multi-pass membrane protein</topology>
    </subcellularLocation>
</comment>